<keyword evidence="3" id="KW-0996">Nickel insertion</keyword>
<dbReference type="GO" id="GO:0005737">
    <property type="term" value="C:cytoplasm"/>
    <property type="evidence" value="ECO:0007669"/>
    <property type="project" value="UniProtKB-SubCell"/>
</dbReference>
<organism evidence="4 5">
    <name type="scientific">Elioraea tepida</name>
    <dbReference type="NCBI Taxonomy" id="2843330"/>
    <lineage>
        <taxon>Bacteria</taxon>
        <taxon>Pseudomonadati</taxon>
        <taxon>Pseudomonadota</taxon>
        <taxon>Alphaproteobacteria</taxon>
        <taxon>Acetobacterales</taxon>
        <taxon>Elioraeaceae</taxon>
        <taxon>Elioraea</taxon>
    </lineage>
</organism>
<dbReference type="InterPro" id="IPR002669">
    <property type="entry name" value="UreD"/>
</dbReference>
<comment type="subunit">
    <text evidence="3">UreD, UreF and UreG form a complex that acts as a GTP-hydrolysis-dependent molecular chaperone, activating the urease apoprotein by helping to assemble the nickel containing metallocenter of UreC. The UreE protein probably delivers the nickel.</text>
</comment>
<evidence type="ECO:0000256" key="2">
    <source>
        <dbReference type="ARBA" id="ARBA00023186"/>
    </source>
</evidence>
<evidence type="ECO:0000313" key="5">
    <source>
        <dbReference type="Proteomes" id="UP000694001"/>
    </source>
</evidence>
<keyword evidence="3" id="KW-0963">Cytoplasm</keyword>
<dbReference type="PANTHER" id="PTHR33643:SF1">
    <property type="entry name" value="UREASE ACCESSORY PROTEIN D"/>
    <property type="match status" value="1"/>
</dbReference>
<comment type="similarity">
    <text evidence="1 3">Belongs to the UreD family.</text>
</comment>
<dbReference type="Pfam" id="PF01774">
    <property type="entry name" value="UreD"/>
    <property type="match status" value="1"/>
</dbReference>
<proteinExistence type="inferred from homology"/>
<dbReference type="KEGG" id="elio:KO353_04080"/>
<name>A0A975YKD6_9PROT</name>
<reference evidence="4" key="1">
    <citation type="submission" date="2021-06" db="EMBL/GenBank/DDBJ databases">
        <title>Elioraea tepida, sp. nov., a moderately thermophilic aerobic anoxygenic phototrophic bacterium isolated from an alkaline siliceous hot spring mat community in Yellowstone National Park, WY, USA.</title>
        <authorList>
            <person name="Saini M.K."/>
            <person name="Yoshida S."/>
            <person name="Sebastian A."/>
            <person name="Hirose S."/>
            <person name="Hara E."/>
            <person name="Tamaki H."/>
            <person name="Soulier N.T."/>
            <person name="Albert I."/>
            <person name="Hanada S."/>
            <person name="Bryant D.A."/>
            <person name="Tank M."/>
        </authorList>
    </citation>
    <scope>NUCLEOTIDE SEQUENCE</scope>
    <source>
        <strain evidence="4">MS-P2</strain>
    </source>
</reference>
<dbReference type="PANTHER" id="PTHR33643">
    <property type="entry name" value="UREASE ACCESSORY PROTEIN D"/>
    <property type="match status" value="1"/>
</dbReference>
<comment type="subcellular location">
    <subcellularLocation>
        <location evidence="3">Cytoplasm</location>
    </subcellularLocation>
</comment>
<evidence type="ECO:0000256" key="3">
    <source>
        <dbReference type="HAMAP-Rule" id="MF_01384"/>
    </source>
</evidence>
<gene>
    <name evidence="3" type="primary">ureD</name>
    <name evidence="4" type="ORF">KO353_04080</name>
</gene>
<comment type="function">
    <text evidence="3">Required for maturation of urease via the functional incorporation of the urease nickel metallocenter.</text>
</comment>
<dbReference type="Proteomes" id="UP000694001">
    <property type="component" value="Chromosome"/>
</dbReference>
<accession>A0A975YKD6</accession>
<dbReference type="RefSeq" id="WP_218286474.1">
    <property type="nucleotide sequence ID" value="NZ_CP076448.1"/>
</dbReference>
<dbReference type="GO" id="GO:0016151">
    <property type="term" value="F:nickel cation binding"/>
    <property type="evidence" value="ECO:0007669"/>
    <property type="project" value="UniProtKB-UniRule"/>
</dbReference>
<protein>
    <recommendedName>
        <fullName evidence="3">Urease accessory protein UreD</fullName>
    </recommendedName>
</protein>
<evidence type="ECO:0000313" key="4">
    <source>
        <dbReference type="EMBL" id="QXM25418.1"/>
    </source>
</evidence>
<keyword evidence="2 3" id="KW-0143">Chaperone</keyword>
<dbReference type="EMBL" id="CP076448">
    <property type="protein sequence ID" value="QXM25418.1"/>
    <property type="molecule type" value="Genomic_DNA"/>
</dbReference>
<dbReference type="AlphaFoldDB" id="A0A975YKD6"/>
<sequence length="223" mass="23419">MNTAGGIASGDRLATSVAWERDAAATVCSSAAERLYRARPGEAAALVRTRLDIEEGAIAEWLPQETILFDGACLDRSLSVTLAEGASFLAVEALVFGRTARGETLRRGMLRDRIEIRRAGRLVHAEAIRLEGDIAGLLARPAVAAGAAAVATVLRAGPGGEAARDRLRRAFAGLSGAEAGASLREELTIGRIVARDGASLRCALLAALAALRQDRPVPRVWLC</sequence>
<keyword evidence="5" id="KW-1185">Reference proteome</keyword>
<dbReference type="HAMAP" id="MF_01384">
    <property type="entry name" value="UreD"/>
    <property type="match status" value="1"/>
</dbReference>
<evidence type="ECO:0000256" key="1">
    <source>
        <dbReference type="ARBA" id="ARBA00007177"/>
    </source>
</evidence>